<feature type="compositionally biased region" description="Polar residues" evidence="1">
    <location>
        <begin position="90"/>
        <end position="103"/>
    </location>
</feature>
<dbReference type="Proteomes" id="UP001178507">
    <property type="component" value="Unassembled WGS sequence"/>
</dbReference>
<gene>
    <name evidence="2" type="ORF">EVOR1521_LOCUS23642</name>
</gene>
<evidence type="ECO:0000313" key="2">
    <source>
        <dbReference type="EMBL" id="CAJ1400263.1"/>
    </source>
</evidence>
<feature type="region of interest" description="Disordered" evidence="1">
    <location>
        <begin position="72"/>
        <end position="122"/>
    </location>
</feature>
<feature type="compositionally biased region" description="Polar residues" evidence="1">
    <location>
        <begin position="10"/>
        <end position="21"/>
    </location>
</feature>
<feature type="region of interest" description="Disordered" evidence="1">
    <location>
        <begin position="1"/>
        <end position="21"/>
    </location>
</feature>
<name>A0AA36J602_9DINO</name>
<feature type="region of interest" description="Disordered" evidence="1">
    <location>
        <begin position="317"/>
        <end position="367"/>
    </location>
</feature>
<evidence type="ECO:0000256" key="1">
    <source>
        <dbReference type="SAM" id="MobiDB-lite"/>
    </source>
</evidence>
<proteinExistence type="predicted"/>
<reference evidence="2" key="1">
    <citation type="submission" date="2023-08" db="EMBL/GenBank/DDBJ databases">
        <authorList>
            <person name="Chen Y."/>
            <person name="Shah S."/>
            <person name="Dougan E. K."/>
            <person name="Thang M."/>
            <person name="Chan C."/>
        </authorList>
    </citation>
    <scope>NUCLEOTIDE SEQUENCE</scope>
</reference>
<sequence length="629" mass="70782">MSPAPVSPNRPFSNLSKLSQASQDRQALEAAVEQYLTLPGQLEEEAESINLQEFFDDNGVILPVSPKNWSLAASPRPLSRSVPTEEKHGSLSTRQQLMNTQSALEKARKMADQQRKESQKKQEVVSSQAVDIQRLRHYHLLFSPLGYVPAGPVFKSHLSHMHIEESLPVHNGDQEELADEALTTKGPGSAMTNEQRSLLLAVFRKSIVKVTGKGQRTAMMYRWTWFRFLIHCKLVGPEDSWDRHYPADMKIAWALAGKIFSLFQEPNSNPPALSFSGWANALQAVIRAGGLYTKGPKVVEVVFQTFLPRAQEQLGITDEEAKKHQASTMSGASDRKRSVTATSRERSQSRTARSLSRSLSRSQSRGVSRSASRALSFFSGGGSNMGEDDEDLTNDDGKLPMVWQINLAEQQICEPECLQLLHEYKGLLEVLFHSYAEEPPEELCAQEPHLSAEKFTYMLKELRFYPDFVQQYSVTKHLNASMARHGDEWLSFSGFVECLCRVTFCFLNTYGNNAQQTSPSKFKMLWTLALLENRLPRWIRKGRTPRGDDDPSGSDSETEGFTGPPQGANSLWQRRDANFSISACKNEEIVLWPTMVVSGEGLRKLQFERLVSVNSRFDTEIDRALSTLR</sequence>
<feature type="region of interest" description="Disordered" evidence="1">
    <location>
        <begin position="540"/>
        <end position="571"/>
    </location>
</feature>
<protein>
    <submittedName>
        <fullName evidence="2">Uncharacterized protein</fullName>
    </submittedName>
</protein>
<accession>A0AA36J602</accession>
<feature type="compositionally biased region" description="Basic and acidic residues" evidence="1">
    <location>
        <begin position="105"/>
        <end position="122"/>
    </location>
</feature>
<keyword evidence="3" id="KW-1185">Reference proteome</keyword>
<feature type="compositionally biased region" description="Basic and acidic residues" evidence="1">
    <location>
        <begin position="333"/>
        <end position="348"/>
    </location>
</feature>
<organism evidence="2 3">
    <name type="scientific">Effrenium voratum</name>
    <dbReference type="NCBI Taxonomy" id="2562239"/>
    <lineage>
        <taxon>Eukaryota</taxon>
        <taxon>Sar</taxon>
        <taxon>Alveolata</taxon>
        <taxon>Dinophyceae</taxon>
        <taxon>Suessiales</taxon>
        <taxon>Symbiodiniaceae</taxon>
        <taxon>Effrenium</taxon>
    </lineage>
</organism>
<comment type="caution">
    <text evidence="2">The sequence shown here is derived from an EMBL/GenBank/DDBJ whole genome shotgun (WGS) entry which is preliminary data.</text>
</comment>
<dbReference type="AlphaFoldDB" id="A0AA36J602"/>
<feature type="compositionally biased region" description="Low complexity" evidence="1">
    <location>
        <begin position="349"/>
        <end position="367"/>
    </location>
</feature>
<dbReference type="EMBL" id="CAUJNA010003366">
    <property type="protein sequence ID" value="CAJ1400263.1"/>
    <property type="molecule type" value="Genomic_DNA"/>
</dbReference>
<evidence type="ECO:0000313" key="3">
    <source>
        <dbReference type="Proteomes" id="UP001178507"/>
    </source>
</evidence>